<reference evidence="3 4" key="1">
    <citation type="journal article" date="2016" name="Nat. Commun.">
        <title>Thousands of microbial genomes shed light on interconnected biogeochemical processes in an aquifer system.</title>
        <authorList>
            <person name="Anantharaman K."/>
            <person name="Brown C.T."/>
            <person name="Hug L.A."/>
            <person name="Sharon I."/>
            <person name="Castelle C.J."/>
            <person name="Probst A.J."/>
            <person name="Thomas B.C."/>
            <person name="Singh A."/>
            <person name="Wilkins M.J."/>
            <person name="Karaoz U."/>
            <person name="Brodie E.L."/>
            <person name="Williams K.H."/>
            <person name="Hubbard S.S."/>
            <person name="Banfield J.F."/>
        </authorList>
    </citation>
    <scope>NUCLEOTIDE SEQUENCE [LARGE SCALE GENOMIC DNA]</scope>
</reference>
<dbReference type="Proteomes" id="UP000178017">
    <property type="component" value="Unassembled WGS sequence"/>
</dbReference>
<dbReference type="EMBL" id="MFDO01000024">
    <property type="protein sequence ID" value="OGE65130.1"/>
    <property type="molecule type" value="Genomic_DNA"/>
</dbReference>
<comment type="caution">
    <text evidence="3">The sequence shown here is derived from an EMBL/GenBank/DDBJ whole genome shotgun (WGS) entry which is preliminary data.</text>
</comment>
<keyword evidence="2" id="KW-0472">Membrane</keyword>
<proteinExistence type="predicted"/>
<accession>A0A1F5MIL9</accession>
<protein>
    <submittedName>
        <fullName evidence="3">Uncharacterized protein</fullName>
    </submittedName>
</protein>
<name>A0A1F5MIL9_9BACT</name>
<keyword evidence="2" id="KW-1133">Transmembrane helix</keyword>
<feature type="region of interest" description="Disordered" evidence="1">
    <location>
        <begin position="43"/>
        <end position="63"/>
    </location>
</feature>
<evidence type="ECO:0000256" key="1">
    <source>
        <dbReference type="SAM" id="MobiDB-lite"/>
    </source>
</evidence>
<feature type="transmembrane region" description="Helical" evidence="2">
    <location>
        <begin position="12"/>
        <end position="32"/>
    </location>
</feature>
<evidence type="ECO:0000313" key="4">
    <source>
        <dbReference type="Proteomes" id="UP000178017"/>
    </source>
</evidence>
<evidence type="ECO:0000313" key="3">
    <source>
        <dbReference type="EMBL" id="OGE65130.1"/>
    </source>
</evidence>
<sequence>MNKEKWSQNLKYLFLSITTVVILSGLVNQLGLKVLASQLPANPAAPTSAPAAPAADPTPTPVITVNPAANLSGSCSGGQSANYSWSPASKTGQTVTNYTLRLNKEPFADWMGPGDNAFQVGPVTSYSNTLATGKYGFSIQAGFSDGSTSATVNGPEFECAAPVSNTVSACGKSGVLASGYTLYTPASCSANQYLYVNVAGGYLSNACLAIPTGNSKTADGCGYTANTQAPTPTPVPAGAVAFACPVAGGTFMVNGSIISCQAQSQQQTQNNNQTVNNTIINPVLPVAATVARASSSRVAGVANVKELPKTGLPLMAWVISGLLPLGIGLKKFSGSEGEESEKTASHIWQMREYLKG</sequence>
<feature type="compositionally biased region" description="Low complexity" evidence="1">
    <location>
        <begin position="43"/>
        <end position="57"/>
    </location>
</feature>
<keyword evidence="2" id="KW-0812">Transmembrane</keyword>
<organism evidence="3 4">
    <name type="scientific">Candidatus Daviesbacteria bacterium RIFCSPLOWO2_01_FULL_40_24</name>
    <dbReference type="NCBI Taxonomy" id="1797787"/>
    <lineage>
        <taxon>Bacteria</taxon>
        <taxon>Candidatus Daviesiibacteriota</taxon>
    </lineage>
</organism>
<dbReference type="AlphaFoldDB" id="A0A1F5MIL9"/>
<gene>
    <name evidence="3" type="ORF">A3B49_03110</name>
</gene>
<evidence type="ECO:0000256" key="2">
    <source>
        <dbReference type="SAM" id="Phobius"/>
    </source>
</evidence>